<keyword evidence="1" id="KW-0812">Transmembrane</keyword>
<evidence type="ECO:0000256" key="1">
    <source>
        <dbReference type="SAM" id="Phobius"/>
    </source>
</evidence>
<feature type="transmembrane region" description="Helical" evidence="1">
    <location>
        <begin position="66"/>
        <end position="90"/>
    </location>
</feature>
<dbReference type="Proteomes" id="UP000509594">
    <property type="component" value="Chromosome"/>
</dbReference>
<dbReference type="RefSeq" id="WP_176963918.1">
    <property type="nucleotide sequence ID" value="NZ_CP058215.1"/>
</dbReference>
<evidence type="ECO:0000313" key="3">
    <source>
        <dbReference type="Proteomes" id="UP000509594"/>
    </source>
</evidence>
<evidence type="ECO:0000313" key="2">
    <source>
        <dbReference type="EMBL" id="QLC48855.1"/>
    </source>
</evidence>
<protein>
    <submittedName>
        <fullName evidence="2">Uncharacterized protein</fullName>
    </submittedName>
</protein>
<name>A0A7D5E7R3_9EURY</name>
<accession>A0A7D5E7R3</accession>
<dbReference type="EMBL" id="CP058215">
    <property type="protein sequence ID" value="QLC48855.1"/>
    <property type="molecule type" value="Genomic_DNA"/>
</dbReference>
<keyword evidence="3" id="KW-1185">Reference proteome</keyword>
<reference evidence="2 3" key="1">
    <citation type="submission" date="2020-06" db="EMBL/GenBank/DDBJ databases">
        <title>Methanolobus halotolerans sp. nov., isolated from a saline lake Tus in Siberia.</title>
        <authorList>
            <person name="Shen Y."/>
            <person name="Chen S.-C."/>
            <person name="Lai M.-C."/>
            <person name="Huang H.-H."/>
            <person name="Chiu H.-H."/>
            <person name="Tang S.-L."/>
            <person name="Rogozin D.Y."/>
            <person name="Degermendzhy A.G."/>
        </authorList>
    </citation>
    <scope>NUCLEOTIDE SEQUENCE [LARGE SCALE GENOMIC DNA]</scope>
    <source>
        <strain evidence="2 3">DSM 21339</strain>
    </source>
</reference>
<feature type="transmembrane region" description="Helical" evidence="1">
    <location>
        <begin position="37"/>
        <end position="60"/>
    </location>
</feature>
<proteinExistence type="predicted"/>
<gene>
    <name evidence="2" type="ORF">HWN40_00465</name>
</gene>
<dbReference type="GeneID" id="55820102"/>
<organism evidence="2 3">
    <name type="scientific">Methanolobus zinderi</name>
    <dbReference type="NCBI Taxonomy" id="536044"/>
    <lineage>
        <taxon>Archaea</taxon>
        <taxon>Methanobacteriati</taxon>
        <taxon>Methanobacteriota</taxon>
        <taxon>Stenosarchaea group</taxon>
        <taxon>Methanomicrobia</taxon>
        <taxon>Methanosarcinales</taxon>
        <taxon>Methanosarcinaceae</taxon>
        <taxon>Methanolobus</taxon>
    </lineage>
</organism>
<dbReference type="AlphaFoldDB" id="A0A7D5E7R3"/>
<dbReference type="OrthoDB" id="125483at2157"/>
<feature type="transmembrane region" description="Helical" evidence="1">
    <location>
        <begin position="12"/>
        <end position="30"/>
    </location>
</feature>
<keyword evidence="1" id="KW-0472">Membrane</keyword>
<sequence length="99" mass="11161">MNTDNTLPGKYWIYVWGILAVFFAFSYVAFIPEGLGVAVLMSIVVAVFFTAWLILVHLLWFEGSLLLKILALIFGGLFAVIFVIIIQFAYEKLVLKKAI</sequence>
<dbReference type="KEGG" id="mzi:HWN40_00465"/>
<keyword evidence="1" id="KW-1133">Transmembrane helix</keyword>